<sequence length="212" mass="23079">MGVNWAQVERRAMVEAMRREGPDAPTLCTGWATRDLAVHLLLRERRPDAAAGMFLPPLGAWTGRVTRSYAARDYDDLLDDVESGPPWFSLFALPDKYLNLAEMFVHHEDVLRGGADPTGPWTPRELAPGLSAALERPLKMMGRMTMGKSPARVTLRTPDGRDLLTVGSGEPVTVVGTVGELLLFAFGRAPVDVAFLGEPAAVALLSMARRSL</sequence>
<reference evidence="2" key="1">
    <citation type="journal article" date="2019" name="Int. J. Syst. Evol. Microbiol.">
        <title>The Global Catalogue of Microorganisms (GCM) 10K type strain sequencing project: providing services to taxonomists for standard genome sequencing and annotation.</title>
        <authorList>
            <consortium name="The Broad Institute Genomics Platform"/>
            <consortium name="The Broad Institute Genome Sequencing Center for Infectious Disease"/>
            <person name="Wu L."/>
            <person name="Ma J."/>
        </authorList>
    </citation>
    <scope>NUCLEOTIDE SEQUENCE [LARGE SCALE GENOMIC DNA]</scope>
    <source>
        <strain evidence="2">JCM 18077</strain>
    </source>
</reference>
<organism evidence="1 2">
    <name type="scientific">Gordonia alkaliphila</name>
    <dbReference type="NCBI Taxonomy" id="1053547"/>
    <lineage>
        <taxon>Bacteria</taxon>
        <taxon>Bacillati</taxon>
        <taxon>Actinomycetota</taxon>
        <taxon>Actinomycetes</taxon>
        <taxon>Mycobacteriales</taxon>
        <taxon>Gordoniaceae</taxon>
        <taxon>Gordonia</taxon>
    </lineage>
</organism>
<comment type="caution">
    <text evidence="1">The sequence shown here is derived from an EMBL/GenBank/DDBJ whole genome shotgun (WGS) entry which is preliminary data.</text>
</comment>
<keyword evidence="2" id="KW-1185">Reference proteome</keyword>
<protein>
    <submittedName>
        <fullName evidence="1">TIGR03085 family metal-binding protein</fullName>
    </submittedName>
</protein>
<accession>A0ABP8YVJ8</accession>
<evidence type="ECO:0000313" key="2">
    <source>
        <dbReference type="Proteomes" id="UP001500822"/>
    </source>
</evidence>
<dbReference type="SUPFAM" id="SSF109854">
    <property type="entry name" value="DinB/YfiT-like putative metalloenzymes"/>
    <property type="match status" value="1"/>
</dbReference>
<dbReference type="EMBL" id="BAABIE010000002">
    <property type="protein sequence ID" value="GAA4740813.1"/>
    <property type="molecule type" value="Genomic_DNA"/>
</dbReference>
<dbReference type="Proteomes" id="UP001500822">
    <property type="component" value="Unassembled WGS sequence"/>
</dbReference>
<name>A0ABP8YVJ8_9ACTN</name>
<proteinExistence type="predicted"/>
<gene>
    <name evidence="1" type="ORF">GCM10023217_06210</name>
</gene>
<evidence type="ECO:0000313" key="1">
    <source>
        <dbReference type="EMBL" id="GAA4740813.1"/>
    </source>
</evidence>
<dbReference type="InterPro" id="IPR017519">
    <property type="entry name" value="CHP03085"/>
</dbReference>
<dbReference type="NCBIfam" id="TIGR03083">
    <property type="entry name" value="maleylpyruvate isomerase family mycothiol-dependent enzyme"/>
    <property type="match status" value="1"/>
</dbReference>
<dbReference type="InterPro" id="IPR034660">
    <property type="entry name" value="DinB/YfiT-like"/>
</dbReference>
<dbReference type="InterPro" id="IPR017517">
    <property type="entry name" value="Maleyloyr_isom"/>
</dbReference>
<dbReference type="NCBIfam" id="TIGR03085">
    <property type="entry name" value="TIGR03085 family metal-binding protein"/>
    <property type="match status" value="1"/>
</dbReference>